<evidence type="ECO:0000313" key="5">
    <source>
        <dbReference type="EMBL" id="ORJ18770.1"/>
    </source>
</evidence>
<keyword evidence="1" id="KW-0472">Membrane</keyword>
<organism evidence="5 6">
    <name type="scientific">Rouxiella silvae</name>
    <dbReference type="NCBI Taxonomy" id="1646373"/>
    <lineage>
        <taxon>Bacteria</taxon>
        <taxon>Pseudomonadati</taxon>
        <taxon>Pseudomonadota</taxon>
        <taxon>Gammaproteobacteria</taxon>
        <taxon>Enterobacterales</taxon>
        <taxon>Yersiniaceae</taxon>
        <taxon>Rouxiella</taxon>
    </lineage>
</organism>
<dbReference type="Pfam" id="PF06744">
    <property type="entry name" value="IcmF_C"/>
    <property type="match status" value="1"/>
</dbReference>
<gene>
    <name evidence="5" type="ORF">BS639_23500</name>
</gene>
<protein>
    <submittedName>
        <fullName evidence="5">Type VI secretion protein VasK</fullName>
    </submittedName>
</protein>
<dbReference type="InterPro" id="IPR010623">
    <property type="entry name" value="IcmF_C"/>
</dbReference>
<dbReference type="InterPro" id="IPR053156">
    <property type="entry name" value="T6SS_TssM-like"/>
</dbReference>
<dbReference type="Pfam" id="PF21070">
    <property type="entry name" value="IcmF_helical"/>
    <property type="match status" value="1"/>
</dbReference>
<sequence length="1118" mass="125194">MKTFSNPWHKSGGVTLLILTVCGIGWLIWNYGERVGLDSIDKKIFAAVILLSIAILTKLWPLIGNSIRQKIASLSAREKGIYPPPEGRIISSAPLCTLLSELRYCLKSNYGFFWRQRVKILLVIGQREHIDILIPQLCSQQWLEGQQTLLIWGGETKNDPDPRVINTLRKLRGRPLDAVVWVNAMSLNELSPPVYVDNLMQMLARCSSALRWRVPLYIWSTQTTPWNQSTRISQPVGCLLPPDCKAEMLRECLHSLLPKLRLRGAQQVLEDTRHDYLLSLAGALSHGGIENFIHSLSTLLTRSRTIPLAGVMFSLPSTLMVNNLAHVWQVDKSWDELLSSVFQLPKALLPQRAGFAWIKTARYCLMVGLSLWGAGMLISFFTNRSLILSSVEQGQLAMSPQSTVVDRMQAQQSLQRTLSKLQYQAKFGAPWFTQFGLNQNTRLLQGLWPYYSRSNTPLMRDEAAAKLEQSLVSLVALSPNSTERNRRTPLAYAQLKAYLMMARPENVDAVFLSQTLHQAWVKREGVDSGVWQAMSPALLSFYAKNLTAHPQWKIAIDDGLVSDVRQILLRQYGLRNAENALYQNMLQQVAKTYSDMTLKQMTGDTDASLLFSTPEVVPGMFTRKAWQEQVSEAINRVVKERREEIDWVLTDSQNSATSALSPEALKARLTERYFNDFASSWLDFLNSIKWNKARSLSDSIDQLQLMADVRQSPLIALMNTLAYQGRTGQTASALSDSLVSSAKNLFNRESQPAISQTVAIHSPLDSTFAPLLTLLDSKTGGDASNTLSLQTFLTRVTRVRLKLQQVTNAADPRAMAQALAQTVFQGKAVDLTDTRDYGSLVAASLGQEWRSFGEALFVLPIDQSWQQLLTPTASSLNAQWKNAIVDEWNNAFGGRYPFKDAAAGASLPLMSQYLRADSGRIQRFLETHLSGVLHKEGSKWVQDSVNAQGLTLNPAFLKAVNMLSHLADQVFTDGDAGLNFELRPGTAKDLMQTDLTIDSQPLSYFNQKPVWKRFRWPNDTQSPGATLSWMSTHSGTRIFADITGPWGLIRLLDKAEVKDYMGGTTLYNLVWRAPDGLPLTYTLRTELGEGPLALRGLRGFVMPESIFLTEHPIQRGPR</sequence>
<evidence type="ECO:0000256" key="1">
    <source>
        <dbReference type="SAM" id="Phobius"/>
    </source>
</evidence>
<proteinExistence type="predicted"/>
<feature type="domain" description="Type VI secretion system component TssM1 helical" evidence="4">
    <location>
        <begin position="871"/>
        <end position="976"/>
    </location>
</feature>
<dbReference type="Pfam" id="PF06761">
    <property type="entry name" value="IcmF-related"/>
    <property type="match status" value="1"/>
</dbReference>
<feature type="domain" description="Type VI secretion system IcmF C-terminal" evidence="2">
    <location>
        <begin position="980"/>
        <end position="1086"/>
    </location>
</feature>
<evidence type="ECO:0000259" key="3">
    <source>
        <dbReference type="Pfam" id="PF06761"/>
    </source>
</evidence>
<comment type="caution">
    <text evidence="5">The sequence shown here is derived from an EMBL/GenBank/DDBJ whole genome shotgun (WGS) entry which is preliminary data.</text>
</comment>
<keyword evidence="1" id="KW-1133">Transmembrane helix</keyword>
<dbReference type="InterPro" id="IPR009612">
    <property type="entry name" value="IcmF-rel"/>
</dbReference>
<name>A0ABX3TU79_9GAMM</name>
<dbReference type="EMBL" id="MRWD01000090">
    <property type="protein sequence ID" value="ORJ18770.1"/>
    <property type="molecule type" value="Genomic_DNA"/>
</dbReference>
<dbReference type="PANTHER" id="PTHR36153:SF1">
    <property type="entry name" value="TYPE VI SECRETION SYSTEM COMPONENT TSSM1"/>
    <property type="match status" value="1"/>
</dbReference>
<dbReference type="PANTHER" id="PTHR36153">
    <property type="entry name" value="INNER MEMBRANE PROTEIN-RELATED"/>
    <property type="match status" value="1"/>
</dbReference>
<evidence type="ECO:0000313" key="6">
    <source>
        <dbReference type="Proteomes" id="UP000192722"/>
    </source>
</evidence>
<reference evidence="5 6" key="1">
    <citation type="journal article" date="2017" name="Int. J. Syst. Evol. Microbiol.">
        <title>Rouxiella badensis sp. nov. and Rouxiella silvae sp. nov. isolated from peat bog soil in Germany and emendation of the genus description.</title>
        <authorList>
            <person name="Le Fleche-Mateos A."/>
            <person name="Kugler J.H."/>
            <person name="Hansen S.H."/>
            <person name="Syldatk C."/>
            <person name="Hausmann R."/>
            <person name="Lomprez F."/>
            <person name="Vandenbogaert M."/>
            <person name="Manuguerra J.C."/>
            <person name="Grimont P.A."/>
        </authorList>
    </citation>
    <scope>NUCLEOTIDE SEQUENCE [LARGE SCALE GENOMIC DNA]</scope>
    <source>
        <strain evidence="5 6">213</strain>
    </source>
</reference>
<feature type="transmembrane region" description="Helical" evidence="1">
    <location>
        <begin position="361"/>
        <end position="381"/>
    </location>
</feature>
<dbReference type="Proteomes" id="UP000192722">
    <property type="component" value="Unassembled WGS sequence"/>
</dbReference>
<feature type="transmembrane region" description="Helical" evidence="1">
    <location>
        <begin position="12"/>
        <end position="32"/>
    </location>
</feature>
<accession>A0ABX3TU79</accession>
<keyword evidence="1" id="KW-0812">Transmembrane</keyword>
<keyword evidence="6" id="KW-1185">Reference proteome</keyword>
<evidence type="ECO:0000259" key="2">
    <source>
        <dbReference type="Pfam" id="PF06744"/>
    </source>
</evidence>
<dbReference type="InterPro" id="IPR048677">
    <property type="entry name" value="TssM1_hel"/>
</dbReference>
<dbReference type="RefSeq" id="WP_084984497.1">
    <property type="nucleotide sequence ID" value="NZ_CBCSCF010000002.1"/>
</dbReference>
<feature type="domain" description="IcmF-related" evidence="3">
    <location>
        <begin position="416"/>
        <end position="725"/>
    </location>
</feature>
<feature type="transmembrane region" description="Helical" evidence="1">
    <location>
        <begin position="44"/>
        <end position="63"/>
    </location>
</feature>
<evidence type="ECO:0000259" key="4">
    <source>
        <dbReference type="Pfam" id="PF21070"/>
    </source>
</evidence>